<dbReference type="Gene3D" id="6.10.280.40">
    <property type="match status" value="1"/>
</dbReference>
<proteinExistence type="inferred from homology"/>
<evidence type="ECO:0000259" key="8">
    <source>
        <dbReference type="SMART" id="SM00382"/>
    </source>
</evidence>
<dbReference type="InterPro" id="IPR025753">
    <property type="entry name" value="AAA_N_dom"/>
</dbReference>
<evidence type="ECO:0000256" key="2">
    <source>
        <dbReference type="ARBA" id="ARBA00007448"/>
    </source>
</evidence>
<dbReference type="PANTHER" id="PTHR23070">
    <property type="entry name" value="BCS1 AAA-TYPE ATPASE"/>
    <property type="match status" value="1"/>
</dbReference>
<evidence type="ECO:0000313" key="10">
    <source>
        <dbReference type="Proteomes" id="UP000634136"/>
    </source>
</evidence>
<dbReference type="GO" id="GO:0016887">
    <property type="term" value="F:ATP hydrolysis activity"/>
    <property type="evidence" value="ECO:0007669"/>
    <property type="project" value="InterPro"/>
</dbReference>
<keyword evidence="7" id="KW-1133">Transmembrane helix</keyword>
<dbReference type="InterPro" id="IPR050747">
    <property type="entry name" value="Mitochondrial_chaperone_BCS1"/>
</dbReference>
<evidence type="ECO:0000256" key="1">
    <source>
        <dbReference type="ARBA" id="ARBA00001946"/>
    </source>
</evidence>
<dbReference type="Proteomes" id="UP000634136">
    <property type="component" value="Unassembled WGS sequence"/>
</dbReference>
<feature type="domain" description="AAA+ ATPase" evidence="8">
    <location>
        <begin position="544"/>
        <end position="670"/>
    </location>
</feature>
<dbReference type="OrthoDB" id="10251412at2759"/>
<protein>
    <submittedName>
        <fullName evidence="9">AAA-ATPase</fullName>
    </submittedName>
</protein>
<keyword evidence="10" id="KW-1185">Reference proteome</keyword>
<dbReference type="Gene3D" id="3.40.50.300">
    <property type="entry name" value="P-loop containing nucleotide triphosphate hydrolases"/>
    <property type="match status" value="1"/>
</dbReference>
<reference evidence="9" key="1">
    <citation type="submission" date="2020-09" db="EMBL/GenBank/DDBJ databases">
        <title>Genome-Enabled Discovery of Anthraquinone Biosynthesis in Senna tora.</title>
        <authorList>
            <person name="Kang S.-H."/>
            <person name="Pandey R.P."/>
            <person name="Lee C.-M."/>
            <person name="Sim J.-S."/>
            <person name="Jeong J.-T."/>
            <person name="Choi B.-S."/>
            <person name="Jung M."/>
            <person name="Ginzburg D."/>
            <person name="Zhao K."/>
            <person name="Won S.Y."/>
            <person name="Oh T.-J."/>
            <person name="Yu Y."/>
            <person name="Kim N.-H."/>
            <person name="Lee O.R."/>
            <person name="Lee T.-H."/>
            <person name="Bashyal P."/>
            <person name="Kim T.-S."/>
            <person name="Lee W.-H."/>
            <person name="Kawkins C."/>
            <person name="Kim C.-K."/>
            <person name="Kim J.S."/>
            <person name="Ahn B.O."/>
            <person name="Rhee S.Y."/>
            <person name="Sohng J.K."/>
        </authorList>
    </citation>
    <scope>NUCLEOTIDE SEQUENCE</scope>
    <source>
        <tissue evidence="9">Leaf</tissue>
    </source>
</reference>
<evidence type="ECO:0000256" key="7">
    <source>
        <dbReference type="SAM" id="Phobius"/>
    </source>
</evidence>
<gene>
    <name evidence="9" type="ORF">G2W53_017384</name>
</gene>
<keyword evidence="4" id="KW-0460">Magnesium</keyword>
<dbReference type="GO" id="GO:0005524">
    <property type="term" value="F:ATP binding"/>
    <property type="evidence" value="ECO:0007669"/>
    <property type="project" value="InterPro"/>
</dbReference>
<dbReference type="Pfam" id="PF14363">
    <property type="entry name" value="AAA_assoc"/>
    <property type="match status" value="1"/>
</dbReference>
<comment type="similarity">
    <text evidence="2">Belongs to the AAA ATPase family. BCS1 subfamily.</text>
</comment>
<sequence>MNENGVWARVGKHRLNLSSCASSTIGKCLSRGKAIVEGGKVRVVHSGLNTSFWWDNWTNLGPIWFLIQGPFKREECNISVAEAANFQGGWYNLDISFVLPDFVMNCIKDVPVNPHTNQSDCLAWKGRKDGNFDLKSAYTLALRVGVETPHHLFYFCNPTRSVWQVVVSKFKAFDYSDFQSWIKENASSKLLSAGFKIPHGMLFAYIIWHIWIARNNKLFNDDKFSPRSIVHLALARAAEFTFLTPNAIAFKQNYGLFIGLKRAKELGIQLLEVECDCVSVVDLISCSNLVDAHPLAPLIYMCRCRLRDDSSFIEMILCSPIRLILVVLLIFLVLFVVRVILFKTGFIYTVKRLWRITEDYFHVHQFFKVPELNESMRENQLYKKVSLYLHSLPSIEDSDFTNLVTSAGKNQNDIVLCLDPKQTIIDHFLGARVFWFQETAQGKSESENRTFILKIRKADKRRILRPYFQHIHAVADEIEQQGKRDLKLFMNSGAGKGRWRSVPFTHPSTLDTLAMESDLKNKIKSDLESFLKAKQYYNRLGRVWKRSFLLYGPSGTGKSSFVAAMANFLGYDVYDIELYNLHGDSDMRLLLLETTPKSIVVIEDLDRFLMEKKPTGVSFSGILNFMDGILNSCCAEERIMVFTMTSKDRIDPNLLRPGRVDVHIHFPLCDFSSFKTLASSYLGVKDHKLFSQVEEIFQSGASLSPAEIGELMIANRNSPSRAIKSVINALQTDGDGRGSGMIGRRSDNDEELDGRGDGGSLCREGPHTVKDIRKLYGLFRLRSDSKSQSFDAAVVDPKAGR</sequence>
<evidence type="ECO:0000313" key="9">
    <source>
        <dbReference type="EMBL" id="KAF7826220.1"/>
    </source>
</evidence>
<feature type="transmembrane region" description="Helical" evidence="7">
    <location>
        <begin position="321"/>
        <end position="342"/>
    </location>
</feature>
<dbReference type="SUPFAM" id="SSF52540">
    <property type="entry name" value="P-loop containing nucleoside triphosphate hydrolases"/>
    <property type="match status" value="1"/>
</dbReference>
<evidence type="ECO:0000256" key="5">
    <source>
        <dbReference type="ARBA" id="ARBA00049360"/>
    </source>
</evidence>
<organism evidence="9 10">
    <name type="scientific">Senna tora</name>
    <dbReference type="NCBI Taxonomy" id="362788"/>
    <lineage>
        <taxon>Eukaryota</taxon>
        <taxon>Viridiplantae</taxon>
        <taxon>Streptophyta</taxon>
        <taxon>Embryophyta</taxon>
        <taxon>Tracheophyta</taxon>
        <taxon>Spermatophyta</taxon>
        <taxon>Magnoliopsida</taxon>
        <taxon>eudicotyledons</taxon>
        <taxon>Gunneridae</taxon>
        <taxon>Pentapetalae</taxon>
        <taxon>rosids</taxon>
        <taxon>fabids</taxon>
        <taxon>Fabales</taxon>
        <taxon>Fabaceae</taxon>
        <taxon>Caesalpinioideae</taxon>
        <taxon>Cassia clade</taxon>
        <taxon>Senna</taxon>
    </lineage>
</organism>
<evidence type="ECO:0000256" key="4">
    <source>
        <dbReference type="ARBA" id="ARBA00022842"/>
    </source>
</evidence>
<name>A0A834WK48_9FABA</name>
<dbReference type="InterPro" id="IPR003593">
    <property type="entry name" value="AAA+_ATPase"/>
</dbReference>
<keyword evidence="7" id="KW-0812">Transmembrane</keyword>
<evidence type="ECO:0000256" key="3">
    <source>
        <dbReference type="ARBA" id="ARBA00022801"/>
    </source>
</evidence>
<feature type="region of interest" description="Disordered" evidence="6">
    <location>
        <begin position="734"/>
        <end position="764"/>
    </location>
</feature>
<dbReference type="GO" id="GO:0006950">
    <property type="term" value="P:response to stress"/>
    <property type="evidence" value="ECO:0007669"/>
    <property type="project" value="UniProtKB-ARBA"/>
</dbReference>
<dbReference type="Pfam" id="PF00004">
    <property type="entry name" value="AAA"/>
    <property type="match status" value="1"/>
</dbReference>
<keyword evidence="7" id="KW-0472">Membrane</keyword>
<dbReference type="AlphaFoldDB" id="A0A834WK48"/>
<dbReference type="InterPro" id="IPR027417">
    <property type="entry name" value="P-loop_NTPase"/>
</dbReference>
<dbReference type="SMART" id="SM00382">
    <property type="entry name" value="AAA"/>
    <property type="match status" value="1"/>
</dbReference>
<comment type="cofactor">
    <cofactor evidence="1">
        <name>Mg(2+)</name>
        <dbReference type="ChEBI" id="CHEBI:18420"/>
    </cofactor>
</comment>
<comment type="catalytic activity">
    <reaction evidence="5">
        <text>ATP + H2O = ADP + phosphate + H(+)</text>
        <dbReference type="Rhea" id="RHEA:13065"/>
        <dbReference type="ChEBI" id="CHEBI:15377"/>
        <dbReference type="ChEBI" id="CHEBI:15378"/>
        <dbReference type="ChEBI" id="CHEBI:30616"/>
        <dbReference type="ChEBI" id="CHEBI:43474"/>
        <dbReference type="ChEBI" id="CHEBI:456216"/>
    </reaction>
</comment>
<dbReference type="EMBL" id="JAAIUW010000006">
    <property type="protein sequence ID" value="KAF7826220.1"/>
    <property type="molecule type" value="Genomic_DNA"/>
</dbReference>
<dbReference type="InterPro" id="IPR003959">
    <property type="entry name" value="ATPase_AAA_core"/>
</dbReference>
<dbReference type="Pfam" id="PF25568">
    <property type="entry name" value="AAA_lid_At3g28540"/>
    <property type="match status" value="1"/>
</dbReference>
<dbReference type="InterPro" id="IPR058017">
    <property type="entry name" value="At3g28540-like_C"/>
</dbReference>
<comment type="caution">
    <text evidence="9">The sequence shown here is derived from an EMBL/GenBank/DDBJ whole genome shotgun (WGS) entry which is preliminary data.</text>
</comment>
<evidence type="ECO:0000256" key="6">
    <source>
        <dbReference type="SAM" id="MobiDB-lite"/>
    </source>
</evidence>
<accession>A0A834WK48</accession>
<keyword evidence="3" id="KW-0378">Hydrolase</keyword>